<keyword evidence="4 9" id="KW-0378">Hydrolase</keyword>
<evidence type="ECO:0000256" key="7">
    <source>
        <dbReference type="ARBA" id="ARBA00023049"/>
    </source>
</evidence>
<comment type="cofactor">
    <cofactor evidence="9">
        <name>Zn(2+)</name>
        <dbReference type="ChEBI" id="CHEBI:29105"/>
    </cofactor>
    <text evidence="9">Binds 1 zinc ion per subunit.</text>
</comment>
<dbReference type="InterPro" id="IPR000755">
    <property type="entry name" value="A_A_dipeptidase"/>
</dbReference>
<evidence type="ECO:0000313" key="13">
    <source>
        <dbReference type="Proteomes" id="UP000295122"/>
    </source>
</evidence>
<evidence type="ECO:0000256" key="5">
    <source>
        <dbReference type="ARBA" id="ARBA00022833"/>
    </source>
</evidence>
<dbReference type="GO" id="GO:0160237">
    <property type="term" value="F:D-Ala-D-Ala dipeptidase activity"/>
    <property type="evidence" value="ECO:0007669"/>
    <property type="project" value="UniProtKB-EC"/>
</dbReference>
<comment type="function">
    <text evidence="9 10">Catalyzes hydrolysis of the D-alanyl-D-alanine dipeptide.</text>
</comment>
<evidence type="ECO:0000256" key="9">
    <source>
        <dbReference type="HAMAP-Rule" id="MF_01924"/>
    </source>
</evidence>
<feature type="signal peptide" evidence="11">
    <location>
        <begin position="1"/>
        <end position="34"/>
    </location>
</feature>
<dbReference type="Proteomes" id="UP000295122">
    <property type="component" value="Unassembled WGS sequence"/>
</dbReference>
<keyword evidence="11" id="KW-0732">Signal</keyword>
<feature type="binding site" evidence="9">
    <location>
        <position position="154"/>
    </location>
    <ligand>
        <name>Zn(2+)</name>
        <dbReference type="ChEBI" id="CHEBI:29105"/>
        <note>catalytic</note>
    </ligand>
</feature>
<dbReference type="GO" id="GO:0008237">
    <property type="term" value="F:metallopeptidase activity"/>
    <property type="evidence" value="ECO:0007669"/>
    <property type="project" value="UniProtKB-KW"/>
</dbReference>
<protein>
    <recommendedName>
        <fullName evidence="9 10">D-alanyl-D-alanine dipeptidase</fullName>
        <shortName evidence="9 10">D-Ala-D-Ala dipeptidase</shortName>
        <ecNumber evidence="9 10">3.4.13.22</ecNumber>
    </recommendedName>
</protein>
<dbReference type="PIRSF" id="PIRSF026671">
    <property type="entry name" value="AA_dipeptidase"/>
    <property type="match status" value="1"/>
</dbReference>
<dbReference type="PANTHER" id="PTHR43126:SF1">
    <property type="entry name" value="D-ALANYL-D-ALANINE DIPEPTIDASE"/>
    <property type="match status" value="1"/>
</dbReference>
<evidence type="ECO:0000256" key="11">
    <source>
        <dbReference type="SAM" id="SignalP"/>
    </source>
</evidence>
<keyword evidence="8 10" id="KW-0961">Cell wall biogenesis/degradation</keyword>
<feature type="site" description="Transition state stabilizer" evidence="9">
    <location>
        <position position="109"/>
    </location>
</feature>
<keyword evidence="2 9" id="KW-0645">Protease</keyword>
<dbReference type="AlphaFoldDB" id="A0A4V3DYR0"/>
<evidence type="ECO:0000256" key="3">
    <source>
        <dbReference type="ARBA" id="ARBA00022723"/>
    </source>
</evidence>
<evidence type="ECO:0000256" key="10">
    <source>
        <dbReference type="PIRNR" id="PIRNR026671"/>
    </source>
</evidence>
<organism evidence="12 13">
    <name type="scientific">Enterovirga rhinocerotis</name>
    <dbReference type="NCBI Taxonomy" id="1339210"/>
    <lineage>
        <taxon>Bacteria</taxon>
        <taxon>Pseudomonadati</taxon>
        <taxon>Pseudomonadota</taxon>
        <taxon>Alphaproteobacteria</taxon>
        <taxon>Hyphomicrobiales</taxon>
        <taxon>Methylobacteriaceae</taxon>
        <taxon>Enterovirga</taxon>
    </lineage>
</organism>
<evidence type="ECO:0000256" key="1">
    <source>
        <dbReference type="ARBA" id="ARBA00001362"/>
    </source>
</evidence>
<dbReference type="GO" id="GO:0008270">
    <property type="term" value="F:zinc ion binding"/>
    <property type="evidence" value="ECO:0007669"/>
    <property type="project" value="UniProtKB-UniRule"/>
</dbReference>
<keyword evidence="7 9" id="KW-0482">Metalloprotease</keyword>
<dbReference type="Pfam" id="PF01427">
    <property type="entry name" value="Peptidase_M15"/>
    <property type="match status" value="1"/>
</dbReference>
<comment type="catalytic activity">
    <reaction evidence="1 9 10">
        <text>D-alanyl-D-alanine + H2O = 2 D-alanine</text>
        <dbReference type="Rhea" id="RHEA:20661"/>
        <dbReference type="ChEBI" id="CHEBI:15377"/>
        <dbReference type="ChEBI" id="CHEBI:57416"/>
        <dbReference type="ChEBI" id="CHEBI:57822"/>
        <dbReference type="EC" id="3.4.13.22"/>
    </reaction>
</comment>
<dbReference type="PANTHER" id="PTHR43126">
    <property type="entry name" value="D-ALANYL-D-ALANINE DIPEPTIDASE"/>
    <property type="match status" value="1"/>
</dbReference>
<keyword evidence="6 9" id="KW-0224">Dipeptidase</keyword>
<dbReference type="EMBL" id="SNZR01000011">
    <property type="protein sequence ID" value="TDR93629.1"/>
    <property type="molecule type" value="Genomic_DNA"/>
</dbReference>
<proteinExistence type="inferred from homology"/>
<dbReference type="GO" id="GO:0006508">
    <property type="term" value="P:proteolysis"/>
    <property type="evidence" value="ECO:0007669"/>
    <property type="project" value="UniProtKB-KW"/>
</dbReference>
<evidence type="ECO:0000256" key="4">
    <source>
        <dbReference type="ARBA" id="ARBA00022801"/>
    </source>
</evidence>
<gene>
    <name evidence="9" type="primary">ddpX</name>
    <name evidence="12" type="ORF">EV668_0894</name>
</gene>
<dbReference type="RefSeq" id="WP_245512839.1">
    <property type="nucleotide sequence ID" value="NZ_SNZR01000011.1"/>
</dbReference>
<feature type="binding site" evidence="9">
    <location>
        <position position="161"/>
    </location>
    <ligand>
        <name>Zn(2+)</name>
        <dbReference type="ChEBI" id="CHEBI:29105"/>
        <note>catalytic</note>
    </ligand>
</feature>
<dbReference type="SUPFAM" id="SSF55166">
    <property type="entry name" value="Hedgehog/DD-peptidase"/>
    <property type="match status" value="1"/>
</dbReference>
<dbReference type="HAMAP" id="MF_01924">
    <property type="entry name" value="A_A_dipeptidase"/>
    <property type="match status" value="1"/>
</dbReference>
<reference evidence="12 13" key="1">
    <citation type="submission" date="2019-03" db="EMBL/GenBank/DDBJ databases">
        <title>Genomic Encyclopedia of Type Strains, Phase IV (KMG-IV): sequencing the most valuable type-strain genomes for metagenomic binning, comparative biology and taxonomic classification.</title>
        <authorList>
            <person name="Goeker M."/>
        </authorList>
    </citation>
    <scope>NUCLEOTIDE SEQUENCE [LARGE SCALE GENOMIC DNA]</scope>
    <source>
        <strain evidence="12 13">DSM 25903</strain>
    </source>
</reference>
<dbReference type="Gene3D" id="3.30.1380.10">
    <property type="match status" value="1"/>
</dbReference>
<evidence type="ECO:0000256" key="2">
    <source>
        <dbReference type="ARBA" id="ARBA00022670"/>
    </source>
</evidence>
<name>A0A4V3DYR0_9HYPH</name>
<comment type="caution">
    <text evidence="12">The sequence shown here is derived from an EMBL/GenBank/DDBJ whole genome shotgun (WGS) entry which is preliminary data.</text>
</comment>
<dbReference type="EC" id="3.4.13.22" evidence="9 10"/>
<keyword evidence="13" id="KW-1185">Reference proteome</keyword>
<sequence length="239" mass="25539">MTARALPRRERSRRGPAALAVSLLIAALPAPTIAADPAVPPGFVRLSDVAPAIRQDIRYAGRSNFTGRPVPGYGAPECWLRREAALALALVARDLAASGWRLVVYDCYRPQRATAAFVAWARDPADQATKAEYYPRIDKARLFALGYIASASSHSRGIAVDAGAETAGGSPVDFGTAFDHFDPRSGAGHPDVGALAQANRRRLAAAFAARGFAGYAREWWHFGFRTGASAAHDRPITGR</sequence>
<evidence type="ECO:0000256" key="8">
    <source>
        <dbReference type="ARBA" id="ARBA00023316"/>
    </source>
</evidence>
<feature type="active site" description="Proton donor/acceptor" evidence="9">
    <location>
        <position position="218"/>
    </location>
</feature>
<evidence type="ECO:0000313" key="12">
    <source>
        <dbReference type="EMBL" id="TDR93629.1"/>
    </source>
</evidence>
<keyword evidence="5 9" id="KW-0862">Zinc</keyword>
<evidence type="ECO:0000256" key="6">
    <source>
        <dbReference type="ARBA" id="ARBA00022997"/>
    </source>
</evidence>
<feature type="binding site" evidence="9">
    <location>
        <position position="221"/>
    </location>
    <ligand>
        <name>Zn(2+)</name>
        <dbReference type="ChEBI" id="CHEBI:29105"/>
        <note>catalytic</note>
    </ligand>
</feature>
<feature type="chain" id="PRO_5020616457" description="D-alanyl-D-alanine dipeptidase" evidence="11">
    <location>
        <begin position="35"/>
        <end position="239"/>
    </location>
</feature>
<keyword evidence="3 9" id="KW-0479">Metal-binding</keyword>
<dbReference type="InterPro" id="IPR009045">
    <property type="entry name" value="Zn_M74/Hedgehog-like"/>
</dbReference>
<accession>A0A4V3DYR0</accession>
<comment type="similarity">
    <text evidence="9 10">Belongs to the peptidase M15D family.</text>
</comment>
<dbReference type="GO" id="GO:0071555">
    <property type="term" value="P:cell wall organization"/>
    <property type="evidence" value="ECO:0007669"/>
    <property type="project" value="UniProtKB-KW"/>
</dbReference>